<dbReference type="AlphaFoldDB" id="A0AA90UST1"/>
<comment type="caution">
    <text evidence="1">The sequence shown here is derived from an EMBL/GenBank/DDBJ whole genome shotgun (WGS) entry which is preliminary data.</text>
</comment>
<accession>A0AA90UST1</accession>
<sequence length="91" mass="10266">MKKVIMIIAVAAILVGCKGKGTRVQISDSVDKFKVEKLFVVDSITVYRFYDQGNAIYFTNRKGRVDATHSEYNPVTHTYNDEVNETLCEGD</sequence>
<reference evidence="2" key="1">
    <citation type="submission" date="2019-09" db="EMBL/GenBank/DDBJ databases">
        <title>Distinct polysaccharide growth profiles of human intestinal Prevotella copri isolates.</title>
        <authorList>
            <person name="Fehlner-Peach H."/>
            <person name="Magnabosco C."/>
            <person name="Raghavan V."/>
            <person name="Scher J.U."/>
            <person name="Tett A."/>
            <person name="Cox L.M."/>
            <person name="Gottsegen C."/>
            <person name="Watters A."/>
            <person name="Wiltshire- Gordon J.D."/>
            <person name="Segata N."/>
            <person name="Bonneau R."/>
            <person name="Littman D.R."/>
        </authorList>
    </citation>
    <scope>NUCLEOTIDE SEQUENCE [LARGE SCALE GENOMIC DNA]</scope>
    <source>
        <strain evidence="2">BU41712</strain>
    </source>
</reference>
<name>A0AA90UST1_9BACT</name>
<dbReference type="PROSITE" id="PS51257">
    <property type="entry name" value="PROKAR_LIPOPROTEIN"/>
    <property type="match status" value="1"/>
</dbReference>
<protein>
    <submittedName>
        <fullName evidence="1">DUF4884 domain-containing protein</fullName>
    </submittedName>
</protein>
<dbReference type="Proteomes" id="UP000423156">
    <property type="component" value="Unassembled WGS sequence"/>
</dbReference>
<organism evidence="1 2">
    <name type="scientific">Segatella copri</name>
    <dbReference type="NCBI Taxonomy" id="165179"/>
    <lineage>
        <taxon>Bacteria</taxon>
        <taxon>Pseudomonadati</taxon>
        <taxon>Bacteroidota</taxon>
        <taxon>Bacteroidia</taxon>
        <taxon>Bacteroidales</taxon>
        <taxon>Prevotellaceae</taxon>
        <taxon>Segatella</taxon>
    </lineage>
</organism>
<dbReference type="EMBL" id="VZBZ01000153">
    <property type="protein sequence ID" value="MQN78729.1"/>
    <property type="molecule type" value="Genomic_DNA"/>
</dbReference>
<dbReference type="Pfam" id="PF16225">
    <property type="entry name" value="DUF4884"/>
    <property type="match status" value="1"/>
</dbReference>
<gene>
    <name evidence="1" type="ORF">F7D71_12870</name>
</gene>
<dbReference type="InterPro" id="IPR032618">
    <property type="entry name" value="DUF4884"/>
</dbReference>
<dbReference type="RefSeq" id="WP_153093482.1">
    <property type="nucleotide sequence ID" value="NZ_JBALKJ010000003.1"/>
</dbReference>
<proteinExistence type="predicted"/>
<evidence type="ECO:0000313" key="1">
    <source>
        <dbReference type="EMBL" id="MQN78729.1"/>
    </source>
</evidence>
<evidence type="ECO:0000313" key="2">
    <source>
        <dbReference type="Proteomes" id="UP000423156"/>
    </source>
</evidence>